<dbReference type="InterPro" id="IPR007793">
    <property type="entry name" value="DivIVA_fam"/>
</dbReference>
<comment type="subcellular location">
    <subcellularLocation>
        <location evidence="1">Cytoplasm</location>
    </subcellularLocation>
</comment>
<gene>
    <name evidence="10" type="ORF">ABN611_25225</name>
</gene>
<keyword evidence="5" id="KW-0132">Cell division</keyword>
<evidence type="ECO:0000256" key="6">
    <source>
        <dbReference type="ARBA" id="ARBA00023054"/>
    </source>
</evidence>
<dbReference type="GO" id="GO:0005737">
    <property type="term" value="C:cytoplasm"/>
    <property type="evidence" value="ECO:0007669"/>
    <property type="project" value="UniProtKB-SubCell"/>
</dbReference>
<sequence>MLRPQFRVRRIGQRYDCAEVDAFVDRVLATAERRSVGPEMTADDVRAVAFSTPFLGPGYSVEEVDHFLAEAERWLPSGTAPDTAVAGGGTATAGGPVAGGQQAPQFSTVRLQEGYAMDEVDEFVDRLLATVNGQPVARPVTADEVRNVQFRPVRFSEGYDVMEVDAFLDTAQAWLRDGMR</sequence>
<feature type="compositionally biased region" description="Gly residues" evidence="9">
    <location>
        <begin position="86"/>
        <end position="98"/>
    </location>
</feature>
<organism evidence="10">
    <name type="scientific">Kribbella sp. HUAS MG21</name>
    <dbReference type="NCBI Taxonomy" id="3160966"/>
    <lineage>
        <taxon>Bacteria</taxon>
        <taxon>Bacillati</taxon>
        <taxon>Actinomycetota</taxon>
        <taxon>Actinomycetes</taxon>
        <taxon>Propionibacteriales</taxon>
        <taxon>Kribbellaceae</taxon>
        <taxon>Kribbella</taxon>
    </lineage>
</organism>
<evidence type="ECO:0000256" key="3">
    <source>
        <dbReference type="ARBA" id="ARBA00018787"/>
    </source>
</evidence>
<evidence type="ECO:0000256" key="4">
    <source>
        <dbReference type="ARBA" id="ARBA00022490"/>
    </source>
</evidence>
<evidence type="ECO:0000256" key="7">
    <source>
        <dbReference type="ARBA" id="ARBA00023306"/>
    </source>
</evidence>
<evidence type="ECO:0000256" key="1">
    <source>
        <dbReference type="ARBA" id="ARBA00004496"/>
    </source>
</evidence>
<keyword evidence="7" id="KW-0131">Cell cycle</keyword>
<keyword evidence="6" id="KW-0175">Coiled coil</keyword>
<reference evidence="10" key="1">
    <citation type="submission" date="2024-06" db="EMBL/GenBank/DDBJ databases">
        <title>Kribbella sp. strain HUAS MG21 genome sequences.</title>
        <authorList>
            <person name="Mo P."/>
        </authorList>
    </citation>
    <scope>NUCLEOTIDE SEQUENCE</scope>
    <source>
        <strain evidence="10">HUAS MG21</strain>
    </source>
</reference>
<name>A0AAU7T4V1_9ACTN</name>
<evidence type="ECO:0000313" key="10">
    <source>
        <dbReference type="EMBL" id="XBV21856.1"/>
    </source>
</evidence>
<dbReference type="AlphaFoldDB" id="A0AAU7T4V1"/>
<dbReference type="Gene3D" id="6.10.250.660">
    <property type="match status" value="2"/>
</dbReference>
<protein>
    <recommendedName>
        <fullName evidence="3">Cell wall synthesis protein Wag31</fullName>
    </recommendedName>
    <alternativeName>
        <fullName evidence="8">Antigen 84</fullName>
    </alternativeName>
</protein>
<dbReference type="RefSeq" id="WP_350274706.1">
    <property type="nucleotide sequence ID" value="NZ_CP158165.1"/>
</dbReference>
<dbReference type="InterPro" id="IPR019933">
    <property type="entry name" value="DivIVA_domain"/>
</dbReference>
<dbReference type="GO" id="GO:0051301">
    <property type="term" value="P:cell division"/>
    <property type="evidence" value="ECO:0007669"/>
    <property type="project" value="UniProtKB-KW"/>
</dbReference>
<dbReference type="EMBL" id="CP158165">
    <property type="protein sequence ID" value="XBV21856.1"/>
    <property type="molecule type" value="Genomic_DNA"/>
</dbReference>
<dbReference type="PANTHER" id="PTHR35794:SF2">
    <property type="entry name" value="CELL DIVISION PROTEIN DIVIVA"/>
    <property type="match status" value="1"/>
</dbReference>
<accession>A0AAU7T4V1</accession>
<keyword evidence="4" id="KW-0963">Cytoplasm</keyword>
<feature type="region of interest" description="Disordered" evidence="9">
    <location>
        <begin position="79"/>
        <end position="101"/>
    </location>
</feature>
<comment type="similarity">
    <text evidence="2">Belongs to the DivIVA family.</text>
</comment>
<dbReference type="NCBIfam" id="TIGR03544">
    <property type="entry name" value="DivI1A_domain"/>
    <property type="match status" value="3"/>
</dbReference>
<evidence type="ECO:0000256" key="2">
    <source>
        <dbReference type="ARBA" id="ARBA00009008"/>
    </source>
</evidence>
<evidence type="ECO:0000256" key="8">
    <source>
        <dbReference type="ARBA" id="ARBA00031737"/>
    </source>
</evidence>
<evidence type="ECO:0000256" key="9">
    <source>
        <dbReference type="SAM" id="MobiDB-lite"/>
    </source>
</evidence>
<evidence type="ECO:0000256" key="5">
    <source>
        <dbReference type="ARBA" id="ARBA00022618"/>
    </source>
</evidence>
<dbReference type="PANTHER" id="PTHR35794">
    <property type="entry name" value="CELL DIVISION PROTEIN DIVIVA"/>
    <property type="match status" value="1"/>
</dbReference>
<proteinExistence type="inferred from homology"/>